<dbReference type="AlphaFoldDB" id="A0A919X5R3"/>
<comment type="caution">
    <text evidence="2">The sequence shown here is derived from an EMBL/GenBank/DDBJ whole genome shotgun (WGS) entry which is preliminary data.</text>
</comment>
<keyword evidence="3" id="KW-1185">Reference proteome</keyword>
<organism evidence="2 3">
    <name type="scientific">Ornithinibacillus bavariensis</name>
    <dbReference type="NCBI Taxonomy" id="545502"/>
    <lineage>
        <taxon>Bacteria</taxon>
        <taxon>Bacillati</taxon>
        <taxon>Bacillota</taxon>
        <taxon>Bacilli</taxon>
        <taxon>Bacillales</taxon>
        <taxon>Bacillaceae</taxon>
        <taxon>Ornithinibacillus</taxon>
    </lineage>
</organism>
<accession>A0A919X5R3</accession>
<dbReference type="InterPro" id="IPR025953">
    <property type="entry name" value="YlbD_coat"/>
</dbReference>
<proteinExistence type="predicted"/>
<feature type="region of interest" description="Disordered" evidence="1">
    <location>
        <begin position="110"/>
        <end position="131"/>
    </location>
</feature>
<gene>
    <name evidence="2" type="ORF">J43TS3_06520</name>
</gene>
<evidence type="ECO:0000256" key="1">
    <source>
        <dbReference type="SAM" id="MobiDB-lite"/>
    </source>
</evidence>
<dbReference type="Pfam" id="PF14071">
    <property type="entry name" value="YlbD_coat"/>
    <property type="match status" value="1"/>
</dbReference>
<dbReference type="EMBL" id="BORP01000001">
    <property type="protein sequence ID" value="GIO26041.1"/>
    <property type="molecule type" value="Genomic_DNA"/>
</dbReference>
<evidence type="ECO:0000313" key="3">
    <source>
        <dbReference type="Proteomes" id="UP000676917"/>
    </source>
</evidence>
<protein>
    <recommendedName>
        <fullName evidence="4">Coat protein</fullName>
    </recommendedName>
</protein>
<dbReference type="Proteomes" id="UP000676917">
    <property type="component" value="Unassembled WGS sequence"/>
</dbReference>
<evidence type="ECO:0000313" key="2">
    <source>
        <dbReference type="EMBL" id="GIO26041.1"/>
    </source>
</evidence>
<reference evidence="2" key="1">
    <citation type="submission" date="2021-03" db="EMBL/GenBank/DDBJ databases">
        <title>Antimicrobial resistance genes in bacteria isolated from Japanese honey, and their potential for conferring macrolide and lincosamide resistance in the American foulbrood pathogen Paenibacillus larvae.</title>
        <authorList>
            <person name="Okamoto M."/>
            <person name="Kumagai M."/>
            <person name="Kanamori H."/>
            <person name="Takamatsu D."/>
        </authorList>
    </citation>
    <scope>NUCLEOTIDE SEQUENCE</scope>
    <source>
        <strain evidence="2">J43TS3</strain>
    </source>
</reference>
<evidence type="ECO:0008006" key="4">
    <source>
        <dbReference type="Google" id="ProtNLM"/>
    </source>
</evidence>
<name>A0A919X5R3_9BACI</name>
<sequence>MSDNQLHPTVRQFRDFINRHPSLRKEIRRTGRTWQEYYEKWSLLGEDDEFWDVYKKDSSEEKTTKKDDSKADLFKQLVKLTENIDIEKVQKQIHQLSGTISTVQELIDQYQGSKGGARPMNNRQPFGWGRD</sequence>
<dbReference type="RefSeq" id="WP_212919535.1">
    <property type="nucleotide sequence ID" value="NZ_BORP01000001.1"/>
</dbReference>